<accession>A0AAX4HCM0</accession>
<dbReference type="Gene3D" id="3.30.160.60">
    <property type="entry name" value="Classic Zinc Finger"/>
    <property type="match status" value="1"/>
</dbReference>
<evidence type="ECO:0000256" key="2">
    <source>
        <dbReference type="SAM" id="MobiDB-lite"/>
    </source>
</evidence>
<keyword evidence="1" id="KW-0863">Zinc-finger</keyword>
<organism evidence="4 5">
    <name type="scientific">Australozyma saopauloensis</name>
    <dbReference type="NCBI Taxonomy" id="291208"/>
    <lineage>
        <taxon>Eukaryota</taxon>
        <taxon>Fungi</taxon>
        <taxon>Dikarya</taxon>
        <taxon>Ascomycota</taxon>
        <taxon>Saccharomycotina</taxon>
        <taxon>Pichiomycetes</taxon>
        <taxon>Metschnikowiaceae</taxon>
        <taxon>Australozyma</taxon>
    </lineage>
</organism>
<evidence type="ECO:0000256" key="1">
    <source>
        <dbReference type="PROSITE-ProRule" id="PRU00042"/>
    </source>
</evidence>
<dbReference type="EMBL" id="CP138897">
    <property type="protein sequence ID" value="WPK26255.1"/>
    <property type="molecule type" value="Genomic_DNA"/>
</dbReference>
<dbReference type="InterPro" id="IPR036236">
    <property type="entry name" value="Znf_C2H2_sf"/>
</dbReference>
<keyword evidence="1" id="KW-0479">Metal-binding</keyword>
<feature type="domain" description="C2H2-type" evidence="3">
    <location>
        <begin position="355"/>
        <end position="383"/>
    </location>
</feature>
<dbReference type="GeneID" id="88174667"/>
<dbReference type="PROSITE" id="PS50157">
    <property type="entry name" value="ZINC_FINGER_C2H2_2"/>
    <property type="match status" value="1"/>
</dbReference>
<keyword evidence="5" id="KW-1185">Reference proteome</keyword>
<protein>
    <recommendedName>
        <fullName evidence="3">C2H2-type domain-containing protein</fullName>
    </recommendedName>
</protein>
<name>A0AAX4HCM0_9ASCO</name>
<sequence length="443" mass="50228">MPSIAVLPTLTKTLTDLMDEDLYVAPQAMPGLPYDALNPVNFLNTDSFIDQYSRLNGLNSAFTSLHNEPYQLLPMVTGDNNLNLRQMNSNPVESQNPDPSLIRTMSKTARMRSRIQTLDPHLLTLPNKQKDDESFLFNSDILPLNLMNPNYFNPGDALDNSFFVPKNDDMSFFNMNQAPIPGYEGDYLQLDGLEEDAEYLSEDSDDGNYFQDEDDDDYMDDDYKFPEIMNTIPVQSDYMRVYPAPTVHDIKFSNEDLQSADLLNFDKPLGLHQMEPSRDLAFLQQSFDDHMETSEPEDIEEICKQMDLTMPTPQTMKMKKDDDDDYVSSQSEESQPPTKPVSPVTEHHYDLSKPSVCTLCSKHFSRPYDLVRHENTIHAAKKKIFRCVICEGRADGGAGNGKLKTFSRGDALTRHIKMKHGLEGADAADLIAAAKDNVEYVRN</sequence>
<keyword evidence="1" id="KW-0862">Zinc</keyword>
<dbReference type="InterPro" id="IPR013087">
    <property type="entry name" value="Znf_C2H2_type"/>
</dbReference>
<dbReference type="GO" id="GO:0008270">
    <property type="term" value="F:zinc ion binding"/>
    <property type="evidence" value="ECO:0007669"/>
    <property type="project" value="UniProtKB-KW"/>
</dbReference>
<dbReference type="Proteomes" id="UP001338582">
    <property type="component" value="Chromosome 4"/>
</dbReference>
<dbReference type="SUPFAM" id="SSF57667">
    <property type="entry name" value="beta-beta-alpha zinc fingers"/>
    <property type="match status" value="1"/>
</dbReference>
<proteinExistence type="predicted"/>
<dbReference type="SMART" id="SM00355">
    <property type="entry name" value="ZnF_C2H2"/>
    <property type="match status" value="2"/>
</dbReference>
<dbReference type="PROSITE" id="PS00028">
    <property type="entry name" value="ZINC_FINGER_C2H2_1"/>
    <property type="match status" value="1"/>
</dbReference>
<dbReference type="RefSeq" id="XP_062878636.1">
    <property type="nucleotide sequence ID" value="XM_063022566.1"/>
</dbReference>
<feature type="compositionally biased region" description="Polar residues" evidence="2">
    <location>
        <begin position="327"/>
        <end position="336"/>
    </location>
</feature>
<gene>
    <name evidence="4" type="ORF">PUMCH_003604</name>
</gene>
<evidence type="ECO:0000259" key="3">
    <source>
        <dbReference type="PROSITE" id="PS50157"/>
    </source>
</evidence>
<evidence type="ECO:0000313" key="5">
    <source>
        <dbReference type="Proteomes" id="UP001338582"/>
    </source>
</evidence>
<feature type="region of interest" description="Disordered" evidence="2">
    <location>
        <begin position="311"/>
        <end position="347"/>
    </location>
</feature>
<evidence type="ECO:0000313" key="4">
    <source>
        <dbReference type="EMBL" id="WPK26255.1"/>
    </source>
</evidence>
<dbReference type="AlphaFoldDB" id="A0AAX4HCM0"/>
<reference evidence="4 5" key="1">
    <citation type="submission" date="2023-10" db="EMBL/GenBank/DDBJ databases">
        <title>Draft Genome Sequence of Candida saopaulonensis from a very Premature Infant with Sepsis.</title>
        <authorList>
            <person name="Ning Y."/>
            <person name="Dai R."/>
            <person name="Xiao M."/>
            <person name="Xu Y."/>
            <person name="Yan Q."/>
            <person name="Zhang L."/>
        </authorList>
    </citation>
    <scope>NUCLEOTIDE SEQUENCE [LARGE SCALE GENOMIC DNA]</scope>
    <source>
        <strain evidence="4 5">19XY460</strain>
    </source>
</reference>
<dbReference type="KEGG" id="asau:88174667"/>